<gene>
    <name evidence="2" type="ORF">HED55_01110</name>
</gene>
<keyword evidence="3" id="KW-1185">Reference proteome</keyword>
<reference evidence="2 3" key="1">
    <citation type="submission" date="2020-03" db="EMBL/GenBank/DDBJ databases">
        <title>Whole genome sequencing of clinical and environmental type strains of Ochrobactrum.</title>
        <authorList>
            <person name="Dharne M."/>
        </authorList>
    </citation>
    <scope>NUCLEOTIDE SEQUENCE [LARGE SCALE GENOMIC DNA]</scope>
    <source>
        <strain evidence="2 3">CIP 109452</strain>
    </source>
</reference>
<evidence type="ECO:0000313" key="3">
    <source>
        <dbReference type="Proteomes" id="UP000704467"/>
    </source>
</evidence>
<dbReference type="CDD" id="cd03454">
    <property type="entry name" value="YdeM"/>
    <property type="match status" value="1"/>
</dbReference>
<dbReference type="InterPro" id="IPR002539">
    <property type="entry name" value="MaoC-like_dom"/>
</dbReference>
<organism evidence="2 3">
    <name type="scientific">Brucella haematophila</name>
    <dbReference type="NCBI Taxonomy" id="419474"/>
    <lineage>
        <taxon>Bacteria</taxon>
        <taxon>Pseudomonadati</taxon>
        <taxon>Pseudomonadota</taxon>
        <taxon>Alphaproteobacteria</taxon>
        <taxon>Hyphomicrobiales</taxon>
        <taxon>Brucellaceae</taxon>
        <taxon>Brucella/Ochrobactrum group</taxon>
        <taxon>Brucella</taxon>
    </lineage>
</organism>
<feature type="domain" description="MaoC-like" evidence="1">
    <location>
        <begin position="23"/>
        <end position="117"/>
    </location>
</feature>
<dbReference type="Pfam" id="PF01575">
    <property type="entry name" value="MaoC_dehydratas"/>
    <property type="match status" value="1"/>
</dbReference>
<name>A0ABX1DLK9_9HYPH</name>
<dbReference type="InterPro" id="IPR052342">
    <property type="entry name" value="MCH/BMMD"/>
</dbReference>
<dbReference type="EMBL" id="JAAVLN010000001">
    <property type="protein sequence ID" value="NKC02512.1"/>
    <property type="molecule type" value="Genomic_DNA"/>
</dbReference>
<evidence type="ECO:0000259" key="1">
    <source>
        <dbReference type="Pfam" id="PF01575"/>
    </source>
</evidence>
<dbReference type="Proteomes" id="UP000704467">
    <property type="component" value="Unassembled WGS sequence"/>
</dbReference>
<dbReference type="PANTHER" id="PTHR43664:SF1">
    <property type="entry name" value="BETA-METHYLMALYL-COA DEHYDRATASE"/>
    <property type="match status" value="1"/>
</dbReference>
<dbReference type="RefSeq" id="WP_138785256.1">
    <property type="nucleotide sequence ID" value="NZ_JBHEEQ010000005.1"/>
</dbReference>
<proteinExistence type="predicted"/>
<dbReference type="SUPFAM" id="SSF54637">
    <property type="entry name" value="Thioesterase/thiol ester dehydrase-isomerase"/>
    <property type="match status" value="1"/>
</dbReference>
<dbReference type="InterPro" id="IPR029069">
    <property type="entry name" value="HotDog_dom_sf"/>
</dbReference>
<accession>A0ABX1DLK9</accession>
<dbReference type="Gene3D" id="3.10.129.10">
    <property type="entry name" value="Hotdog Thioesterase"/>
    <property type="match status" value="1"/>
</dbReference>
<evidence type="ECO:0000313" key="2">
    <source>
        <dbReference type="EMBL" id="NKC02512.1"/>
    </source>
</evidence>
<comment type="caution">
    <text evidence="2">The sequence shown here is derived from an EMBL/GenBank/DDBJ whole genome shotgun (WGS) entry which is preliminary data.</text>
</comment>
<protein>
    <submittedName>
        <fullName evidence="2">MaoC family dehydratase</fullName>
    </submittedName>
</protein>
<sequence>MSKPQLKYAYEDMVPGLKIPFGPRTINKEEIIEFASAFDPQPFHLDEEAGKASVLGGLAASGWQTVSLIMRLVCDAFLTNSTSQGGPGVEFTRWKRPVLAGDTLSGVTTVIDRRLSKSRPEIGLVTLHHALVNQRGETVCEMQHPCMMGRRNYDAAQQAEAKAGV</sequence>
<dbReference type="PANTHER" id="PTHR43664">
    <property type="entry name" value="MONOAMINE OXIDASE-RELATED"/>
    <property type="match status" value="1"/>
</dbReference>